<keyword evidence="3" id="KW-1185">Reference proteome</keyword>
<protein>
    <submittedName>
        <fullName evidence="2">DNA polymerase</fullName>
    </submittedName>
</protein>
<dbReference type="InterPro" id="IPR052171">
    <property type="entry name" value="NHEJ_LigD"/>
</dbReference>
<dbReference type="AlphaFoldDB" id="A0A0A0MAB9"/>
<gene>
    <name evidence="2" type="ORF">N791_12695</name>
</gene>
<dbReference type="Proteomes" id="UP000030003">
    <property type="component" value="Unassembled WGS sequence"/>
</dbReference>
<proteinExistence type="predicted"/>
<dbReference type="STRING" id="1385515.GCA_000423325_01650"/>
<dbReference type="PANTHER" id="PTHR42705">
    <property type="entry name" value="BIFUNCTIONAL NON-HOMOLOGOUS END JOINING PROTEIN LIGD"/>
    <property type="match status" value="1"/>
</dbReference>
<feature type="domain" description="DNA ligase D polymerase" evidence="1">
    <location>
        <begin position="21"/>
        <end position="275"/>
    </location>
</feature>
<evidence type="ECO:0000259" key="1">
    <source>
        <dbReference type="Pfam" id="PF21686"/>
    </source>
</evidence>
<dbReference type="OrthoDB" id="9802472at2"/>
<dbReference type="eggNOG" id="COG3285">
    <property type="taxonomic scope" value="Bacteria"/>
</dbReference>
<accession>A0A0A0MAB9</accession>
<dbReference type="NCBIfam" id="TIGR02778">
    <property type="entry name" value="ligD_pol"/>
    <property type="match status" value="1"/>
</dbReference>
<dbReference type="InterPro" id="IPR014145">
    <property type="entry name" value="LigD_pol_dom"/>
</dbReference>
<name>A0A0A0MAB9_9GAMM</name>
<evidence type="ECO:0000313" key="3">
    <source>
        <dbReference type="Proteomes" id="UP000030003"/>
    </source>
</evidence>
<dbReference type="PANTHER" id="PTHR42705:SF2">
    <property type="entry name" value="BIFUNCTIONAL NON-HOMOLOGOUS END JOINING PROTEIN LIGD"/>
    <property type="match status" value="1"/>
</dbReference>
<reference evidence="2 3" key="1">
    <citation type="submission" date="2013-08" db="EMBL/GenBank/DDBJ databases">
        <title>Genomic analysis of Lysobacter defluvii.</title>
        <authorList>
            <person name="Wang Q."/>
            <person name="Wang G."/>
        </authorList>
    </citation>
    <scope>NUCLEOTIDE SEQUENCE [LARGE SCALE GENOMIC DNA]</scope>
    <source>
        <strain evidence="2 3">IMMIB APB-9</strain>
    </source>
</reference>
<organism evidence="2 3">
    <name type="scientific">Lysobacter defluvii IMMIB APB-9 = DSM 18482</name>
    <dbReference type="NCBI Taxonomy" id="1385515"/>
    <lineage>
        <taxon>Bacteria</taxon>
        <taxon>Pseudomonadati</taxon>
        <taxon>Pseudomonadota</taxon>
        <taxon>Gammaproteobacteria</taxon>
        <taxon>Lysobacterales</taxon>
        <taxon>Lysobacteraceae</taxon>
        <taxon>Novilysobacter</taxon>
    </lineage>
</organism>
<comment type="caution">
    <text evidence="2">The sequence shown here is derived from an EMBL/GenBank/DDBJ whole genome shotgun (WGS) entry which is preliminary data.</text>
</comment>
<evidence type="ECO:0000313" key="2">
    <source>
        <dbReference type="EMBL" id="KGO98962.1"/>
    </source>
</evidence>
<sequence length="292" mass="31861">MPARARLTSPDKLVYPGKGITKQQVADYYRAIAGRLLPEVARRPLSMLRCPDGVAGTCFFQKHHADALGGAVHAVPIREKDGGSEDYVYIEDVDGLLDLVQMNVLELHPWGSRIDDIERPDRLVFDLDPGEGVDWNAIKAAAREVRDRLGEAGLESFLRLSGGKGLHVVVPIAPGPDWATAKAFCEAFAHALAQRAPDRYVATASKAKRKGVVFIDWLRNGRGATSVASWSLRAREAAGVAVPLRWDELGRAKSGSDYDLPRALRRAASLKRDPWEGLEEAGRQQLPGLDAG</sequence>
<dbReference type="Gene3D" id="3.90.920.10">
    <property type="entry name" value="DNA primase, PRIM domain"/>
    <property type="match status" value="1"/>
</dbReference>
<dbReference type="EMBL" id="AVBH01000038">
    <property type="protein sequence ID" value="KGO98962.1"/>
    <property type="molecule type" value="Genomic_DNA"/>
</dbReference>
<dbReference type="CDD" id="cd04862">
    <property type="entry name" value="PaeLigD_Pol_like"/>
    <property type="match status" value="1"/>
</dbReference>
<dbReference type="InterPro" id="IPR033651">
    <property type="entry name" value="PaeLigD_Pol-like"/>
</dbReference>
<dbReference type="Pfam" id="PF21686">
    <property type="entry name" value="LigD_Prim-Pol"/>
    <property type="match status" value="1"/>
</dbReference>